<accession>A0A212KHZ8</accession>
<dbReference type="Pfam" id="PF04016">
    <property type="entry name" value="DUF364"/>
    <property type="match status" value="1"/>
</dbReference>
<name>A0A212KHZ8_9BACT</name>
<dbReference type="AlphaFoldDB" id="A0A212KHZ8"/>
<dbReference type="Gene3D" id="3.40.50.11590">
    <property type="match status" value="1"/>
</dbReference>
<dbReference type="InterPro" id="IPR007161">
    <property type="entry name" value="DUF364"/>
</dbReference>
<evidence type="ECO:0000259" key="2">
    <source>
        <dbReference type="Pfam" id="PF13938"/>
    </source>
</evidence>
<evidence type="ECO:0000259" key="1">
    <source>
        <dbReference type="Pfam" id="PF04016"/>
    </source>
</evidence>
<protein>
    <recommendedName>
        <fullName evidence="4">Heavy-metal chelation domain-containing protein</fullName>
    </recommendedName>
</protein>
<dbReference type="InterPro" id="IPR025251">
    <property type="entry name" value="DUF4213"/>
</dbReference>
<reference evidence="3" key="1">
    <citation type="submission" date="2016-04" db="EMBL/GenBank/DDBJ databases">
        <authorList>
            <person name="Evans L.H."/>
            <person name="Alamgir A."/>
            <person name="Owens N."/>
            <person name="Weber N.D."/>
            <person name="Virtaneva K."/>
            <person name="Barbian K."/>
            <person name="Babar A."/>
            <person name="Rosenke K."/>
        </authorList>
    </citation>
    <scope>NUCLEOTIDE SEQUENCE</scope>
    <source>
        <strain evidence="3">92-2</strain>
    </source>
</reference>
<gene>
    <name evidence="3" type="ORF">KM92DES2_20032</name>
</gene>
<sequence length="257" mass="28044">MHNRWHLYDELVDSVPSKELVKSFVYGDHWLMVESDAGGVGMAQHFPTMPGVQDPSLSPYEIVGQPLRKVANRLKSWDFNQASIGLAALNAANNTLALRPESPIQPGINRMPGDAFKFFLAEATGKKVAVIGHFPGLRMLRQHCDMCILERNPQPGDLPDAAAEYVLPEQDIVFVTGTTFINKTITRLLELTRKAKVFMVGPSTPMHPLLFRHGFASLSGLVVENAAGMARALKDNNCEAIFASGGLKVNLLPGGAQ</sequence>
<organism evidence="3">
    <name type="scientific">uncultured Desulfovibrio sp</name>
    <dbReference type="NCBI Taxonomy" id="167968"/>
    <lineage>
        <taxon>Bacteria</taxon>
        <taxon>Pseudomonadati</taxon>
        <taxon>Thermodesulfobacteriota</taxon>
        <taxon>Desulfovibrionia</taxon>
        <taxon>Desulfovibrionales</taxon>
        <taxon>Desulfovibrionaceae</taxon>
        <taxon>Desulfovibrio</taxon>
        <taxon>environmental samples</taxon>
    </lineage>
</organism>
<dbReference type="EMBL" id="FLUP01000002">
    <property type="protein sequence ID" value="SBW11333.1"/>
    <property type="molecule type" value="Genomic_DNA"/>
</dbReference>
<feature type="domain" description="DUF4213" evidence="2">
    <location>
        <begin position="8"/>
        <end position="92"/>
    </location>
</feature>
<evidence type="ECO:0000313" key="3">
    <source>
        <dbReference type="EMBL" id="SBW11333.1"/>
    </source>
</evidence>
<dbReference type="Pfam" id="PF13938">
    <property type="entry name" value="DUF4213"/>
    <property type="match status" value="1"/>
</dbReference>
<dbReference type="SUPFAM" id="SSF159713">
    <property type="entry name" value="Dhaf3308-like"/>
    <property type="match status" value="1"/>
</dbReference>
<evidence type="ECO:0008006" key="4">
    <source>
        <dbReference type="Google" id="ProtNLM"/>
    </source>
</evidence>
<dbReference type="Gene3D" id="3.30.390.100">
    <property type="match status" value="1"/>
</dbReference>
<feature type="domain" description="Putative heavy-metal chelation" evidence="1">
    <location>
        <begin position="114"/>
        <end position="246"/>
    </location>
</feature>
<dbReference type="RefSeq" id="WP_227119266.1">
    <property type="nucleotide sequence ID" value="NZ_LT598928.1"/>
</dbReference>
<proteinExistence type="predicted"/>